<comment type="caution">
    <text evidence="2">The sequence shown here is derived from an EMBL/GenBank/DDBJ whole genome shotgun (WGS) entry which is preliminary data.</text>
</comment>
<organism evidence="2 3">
    <name type="scientific">Colocasia esculenta</name>
    <name type="common">Wild taro</name>
    <name type="synonym">Arum esculentum</name>
    <dbReference type="NCBI Taxonomy" id="4460"/>
    <lineage>
        <taxon>Eukaryota</taxon>
        <taxon>Viridiplantae</taxon>
        <taxon>Streptophyta</taxon>
        <taxon>Embryophyta</taxon>
        <taxon>Tracheophyta</taxon>
        <taxon>Spermatophyta</taxon>
        <taxon>Magnoliopsida</taxon>
        <taxon>Liliopsida</taxon>
        <taxon>Araceae</taxon>
        <taxon>Aroideae</taxon>
        <taxon>Colocasieae</taxon>
        <taxon>Colocasia</taxon>
    </lineage>
</organism>
<feature type="region of interest" description="Disordered" evidence="1">
    <location>
        <begin position="35"/>
        <end position="69"/>
    </location>
</feature>
<evidence type="ECO:0000313" key="3">
    <source>
        <dbReference type="Proteomes" id="UP000652761"/>
    </source>
</evidence>
<accession>A0A843VWK8</accession>
<gene>
    <name evidence="2" type="ORF">Taro_033022</name>
</gene>
<evidence type="ECO:0000313" key="2">
    <source>
        <dbReference type="EMBL" id="MQM00286.1"/>
    </source>
</evidence>
<dbReference type="AlphaFoldDB" id="A0A843VWK8"/>
<evidence type="ECO:0000256" key="1">
    <source>
        <dbReference type="SAM" id="MobiDB-lite"/>
    </source>
</evidence>
<dbReference type="EMBL" id="NMUH01002486">
    <property type="protein sequence ID" value="MQM00286.1"/>
    <property type="molecule type" value="Genomic_DNA"/>
</dbReference>
<dbReference type="OrthoDB" id="1913060at2759"/>
<keyword evidence="3" id="KW-1185">Reference proteome</keyword>
<name>A0A843VWK8_COLES</name>
<dbReference type="Proteomes" id="UP000652761">
    <property type="component" value="Unassembled WGS sequence"/>
</dbReference>
<feature type="compositionally biased region" description="Polar residues" evidence="1">
    <location>
        <begin position="42"/>
        <end position="60"/>
    </location>
</feature>
<sequence>MSINGTSGPNRGYTDAHEFLTFLLNELADILEKELNDVKGSPETSSPSEKNGNGLQNSPVNGVKEEPQMTWVHKSFQESNCSSSNDKQPGSMARQAMQETVVDLTQALQNVVQDGARAGARVGDLRCSFQSQNPPRFSRSLDQHEAENWLEGMERILQAML</sequence>
<proteinExistence type="predicted"/>
<protein>
    <submittedName>
        <fullName evidence="2">Uncharacterized protein</fullName>
    </submittedName>
</protein>
<reference evidence="2" key="1">
    <citation type="submission" date="2017-07" db="EMBL/GenBank/DDBJ databases">
        <title>Taro Niue Genome Assembly and Annotation.</title>
        <authorList>
            <person name="Atibalentja N."/>
            <person name="Keating K."/>
            <person name="Fields C.J."/>
        </authorList>
    </citation>
    <scope>NUCLEOTIDE SEQUENCE</scope>
    <source>
        <strain evidence="2">Niue_2</strain>
        <tissue evidence="2">Leaf</tissue>
    </source>
</reference>